<reference evidence="2 3" key="1">
    <citation type="submission" date="2015-05" db="EMBL/GenBank/DDBJ databases">
        <title>Photobacterium galathea sp. nov.</title>
        <authorList>
            <person name="Machado H."/>
            <person name="Gram L."/>
        </authorList>
    </citation>
    <scope>NUCLEOTIDE SEQUENCE [LARGE SCALE GENOMIC DNA]</scope>
    <source>
        <strain evidence="2 3">DSM 22954</strain>
    </source>
</reference>
<dbReference type="AlphaFoldDB" id="A0A0J1HAR2"/>
<dbReference type="EMBL" id="LDOU01000013">
    <property type="protein sequence ID" value="KLV08721.1"/>
    <property type="molecule type" value="Genomic_DNA"/>
</dbReference>
<dbReference type="RefSeq" id="WP_047885648.1">
    <property type="nucleotide sequence ID" value="NZ_CP071325.1"/>
</dbReference>
<dbReference type="OrthoDB" id="5814640at2"/>
<evidence type="ECO:0000256" key="1">
    <source>
        <dbReference type="SAM" id="SignalP"/>
    </source>
</evidence>
<dbReference type="Proteomes" id="UP000035909">
    <property type="component" value="Unassembled WGS sequence"/>
</dbReference>
<organism evidence="2 3">
    <name type="scientific">Photobacterium ganghwense</name>
    <dbReference type="NCBI Taxonomy" id="320778"/>
    <lineage>
        <taxon>Bacteria</taxon>
        <taxon>Pseudomonadati</taxon>
        <taxon>Pseudomonadota</taxon>
        <taxon>Gammaproteobacteria</taxon>
        <taxon>Vibrionales</taxon>
        <taxon>Vibrionaceae</taxon>
        <taxon>Photobacterium</taxon>
    </lineage>
</organism>
<feature type="chain" id="PRO_5005252751" evidence="1">
    <location>
        <begin position="40"/>
        <end position="191"/>
    </location>
</feature>
<keyword evidence="3" id="KW-1185">Reference proteome</keyword>
<dbReference type="PATRIC" id="fig|320778.3.peg.2825"/>
<comment type="caution">
    <text evidence="2">The sequence shown here is derived from an EMBL/GenBank/DDBJ whole genome shotgun (WGS) entry which is preliminary data.</text>
</comment>
<evidence type="ECO:0000313" key="3">
    <source>
        <dbReference type="Proteomes" id="UP000035909"/>
    </source>
</evidence>
<name>A0A0J1HAR2_9GAMM</name>
<gene>
    <name evidence="2" type="ORF">ABT57_12950</name>
</gene>
<accession>A0A0J1HAR2</accession>
<evidence type="ECO:0000313" key="2">
    <source>
        <dbReference type="EMBL" id="KLV08721.1"/>
    </source>
</evidence>
<keyword evidence="1" id="KW-0732">Signal</keyword>
<protein>
    <submittedName>
        <fullName evidence="2">Uncharacterized protein</fullName>
    </submittedName>
</protein>
<proteinExistence type="predicted"/>
<sequence length="191" mass="21396">MQNSLTRTATFPALTRKAMKLSLPVMLAALFTLTQPVQASETTDNVASQAAATKATTQRINAIQRDLTSIRQQALKANPELVEQAKAFESAYKEKAQEIGYNPEEFIAQAQELQVKIRDEGLSEQERSDLLHEFAKAKQTLAKQRQTLLEDESLMALQNELQNNTLTAMKNHNPKTEELVSELNQLIESLQ</sequence>
<feature type="signal peptide" evidence="1">
    <location>
        <begin position="1"/>
        <end position="39"/>
    </location>
</feature>